<dbReference type="PROSITE" id="PS51387">
    <property type="entry name" value="FAD_PCMH"/>
    <property type="match status" value="1"/>
</dbReference>
<dbReference type="Proteomes" id="UP000000379">
    <property type="component" value="Chromosome"/>
</dbReference>
<dbReference type="KEGG" id="tra:Trad_2706"/>
<dbReference type="AlphaFoldDB" id="D7CUY2"/>
<dbReference type="OrthoDB" id="9768764at2"/>
<dbReference type="GO" id="GO:0071949">
    <property type="term" value="F:FAD binding"/>
    <property type="evidence" value="ECO:0007669"/>
    <property type="project" value="InterPro"/>
</dbReference>
<keyword evidence="4" id="KW-1185">Reference proteome</keyword>
<dbReference type="Gene3D" id="3.30.465.10">
    <property type="match status" value="1"/>
</dbReference>
<evidence type="ECO:0000259" key="2">
    <source>
        <dbReference type="PROSITE" id="PS51387"/>
    </source>
</evidence>
<proteinExistence type="predicted"/>
<dbReference type="STRING" id="649638.Trad_2706"/>
<feature type="domain" description="FAD-binding PCMH-type" evidence="2">
    <location>
        <begin position="17"/>
        <end position="229"/>
    </location>
</feature>
<dbReference type="InterPro" id="IPR036318">
    <property type="entry name" value="FAD-bd_PCMH-like_sf"/>
</dbReference>
<dbReference type="PANTHER" id="PTHR43762">
    <property type="entry name" value="L-GULONOLACTONE OXIDASE"/>
    <property type="match status" value="1"/>
</dbReference>
<feature type="region of interest" description="Disordered" evidence="1">
    <location>
        <begin position="156"/>
        <end position="185"/>
    </location>
</feature>
<dbReference type="RefSeq" id="WP_013179169.1">
    <property type="nucleotide sequence ID" value="NC_014221.1"/>
</dbReference>
<dbReference type="InterPro" id="IPR006094">
    <property type="entry name" value="Oxid_FAD_bind_N"/>
</dbReference>
<dbReference type="EMBL" id="CP002049">
    <property type="protein sequence ID" value="ADI15809.1"/>
    <property type="molecule type" value="Genomic_DNA"/>
</dbReference>
<gene>
    <name evidence="3" type="ordered locus">Trad_2706</name>
</gene>
<protein>
    <submittedName>
        <fullName evidence="3">FAD linked oxidase domain protein</fullName>
    </submittedName>
</protein>
<dbReference type="Pfam" id="PF01565">
    <property type="entry name" value="FAD_binding_4"/>
    <property type="match status" value="1"/>
</dbReference>
<dbReference type="eggNOG" id="COG0277">
    <property type="taxonomic scope" value="Bacteria"/>
</dbReference>
<sequence length="497" mass="54214">MSGAESAYTSQYTSWGRYPRAQHRVRRLAWRHDAEAALTPGDGTVLPYAYGRSYGDVCLNDGGTLIDTRALNRLIAFDPQTGVLRAEAGVSLEQVLAFAVPRGFFLPVSPGTRYVSLAGAVANDVHGKNHHRAGTFGRHVRAFELLRSDSASGRAGCTRTRTDSASGRAGCTRTRTDSASGRAGCTRTRTDGARLVCSPEENPELFRATVGGLGLTGLMLWVEIALKPIRSAELEVETIKFANLDEFFELSAESDATHDYTVAWVDCAASGATLGRGLLMRGNEAADGPLTPHTTRRLNVPLEAPNALLNPLSIRAFNALYYHKRRAKVVRTRQHYSSFFYPLDALGGWNKLYGPRGLLQYQCVLPYAGDAGPLKMIFRAVADSGMGSPLAVLKVFGDLPSPGMLSFPRPGVTLALDFPNAGARTLALLARLDDIVRAEGGRLYPAKDARMSGRDFRRFYPQWRAFARFVDPRFSSSFWRRVTQDAAQETGGDGEDV</sequence>
<dbReference type="PANTHER" id="PTHR43762:SF1">
    <property type="entry name" value="D-ARABINONO-1,4-LACTONE OXIDASE"/>
    <property type="match status" value="1"/>
</dbReference>
<reference evidence="3 4" key="2">
    <citation type="journal article" date="2011" name="Stand. Genomic Sci.">
        <title>Complete genome sequence of Truepera radiovictrix type strain (RQ-24).</title>
        <authorList>
            <person name="Ivanova N."/>
            <person name="Rohde C."/>
            <person name="Munk C."/>
            <person name="Nolan M."/>
            <person name="Lucas S."/>
            <person name="Del Rio T.G."/>
            <person name="Tice H."/>
            <person name="Deshpande S."/>
            <person name="Cheng J.F."/>
            <person name="Tapia R."/>
            <person name="Han C."/>
            <person name="Goodwin L."/>
            <person name="Pitluck S."/>
            <person name="Liolios K."/>
            <person name="Mavromatis K."/>
            <person name="Mikhailova N."/>
            <person name="Pati A."/>
            <person name="Chen A."/>
            <person name="Palaniappan K."/>
            <person name="Land M."/>
            <person name="Hauser L."/>
            <person name="Chang Y.J."/>
            <person name="Jeffries C.D."/>
            <person name="Brambilla E."/>
            <person name="Rohde M."/>
            <person name="Goker M."/>
            <person name="Tindall B.J."/>
            <person name="Woyke T."/>
            <person name="Bristow J."/>
            <person name="Eisen J.A."/>
            <person name="Markowitz V."/>
            <person name="Hugenholtz P."/>
            <person name="Kyrpides N.C."/>
            <person name="Klenk H.P."/>
            <person name="Lapidus A."/>
        </authorList>
    </citation>
    <scope>NUCLEOTIDE SEQUENCE [LARGE SCALE GENOMIC DNA]</scope>
    <source>
        <strain evidence="4">DSM 17093 / CIP 108686 / LMG 22925 / RQ-24</strain>
    </source>
</reference>
<dbReference type="GO" id="GO:0016899">
    <property type="term" value="F:oxidoreductase activity, acting on the CH-OH group of donors, oxygen as acceptor"/>
    <property type="evidence" value="ECO:0007669"/>
    <property type="project" value="InterPro"/>
</dbReference>
<dbReference type="SUPFAM" id="SSF56176">
    <property type="entry name" value="FAD-binding/transporter-associated domain-like"/>
    <property type="match status" value="1"/>
</dbReference>
<dbReference type="InterPro" id="IPR010031">
    <property type="entry name" value="FAD_lactone_oxidase-like"/>
</dbReference>
<reference evidence="4" key="1">
    <citation type="submission" date="2010-05" db="EMBL/GenBank/DDBJ databases">
        <title>The complete genome of Truepera radiovictris DSM 17093.</title>
        <authorList>
            <consortium name="US DOE Joint Genome Institute (JGI-PGF)"/>
            <person name="Lucas S."/>
            <person name="Copeland A."/>
            <person name="Lapidus A."/>
            <person name="Glavina del Rio T."/>
            <person name="Dalin E."/>
            <person name="Tice H."/>
            <person name="Bruce D."/>
            <person name="Goodwin L."/>
            <person name="Pitluck S."/>
            <person name="Kyrpides N."/>
            <person name="Mavromatis K."/>
            <person name="Ovchinnikova G."/>
            <person name="Munk A.C."/>
            <person name="Detter J.C."/>
            <person name="Han C."/>
            <person name="Tapia R."/>
            <person name="Land M."/>
            <person name="Hauser L."/>
            <person name="Markowitz V."/>
            <person name="Cheng J.-F."/>
            <person name="Hugenholtz P."/>
            <person name="Woyke T."/>
            <person name="Wu D."/>
            <person name="Tindall B."/>
            <person name="Pomrenke H.G."/>
            <person name="Brambilla E."/>
            <person name="Klenk H.-P."/>
            <person name="Eisen J.A."/>
        </authorList>
    </citation>
    <scope>NUCLEOTIDE SEQUENCE [LARGE SCALE GENOMIC DNA]</scope>
    <source>
        <strain evidence="4">DSM 17093 / CIP 108686 / LMG 22925 / RQ-24</strain>
    </source>
</reference>
<dbReference type="InterPro" id="IPR016169">
    <property type="entry name" value="FAD-bd_PCMH_sub2"/>
</dbReference>
<evidence type="ECO:0000256" key="1">
    <source>
        <dbReference type="SAM" id="MobiDB-lite"/>
    </source>
</evidence>
<organism evidence="3 4">
    <name type="scientific">Truepera radiovictrix (strain DSM 17093 / CIP 108686 / LMG 22925 / RQ-24)</name>
    <dbReference type="NCBI Taxonomy" id="649638"/>
    <lineage>
        <taxon>Bacteria</taxon>
        <taxon>Thermotogati</taxon>
        <taxon>Deinococcota</taxon>
        <taxon>Deinococci</taxon>
        <taxon>Trueperales</taxon>
        <taxon>Trueperaceae</taxon>
        <taxon>Truepera</taxon>
    </lineage>
</organism>
<evidence type="ECO:0000313" key="3">
    <source>
        <dbReference type="EMBL" id="ADI15809.1"/>
    </source>
</evidence>
<evidence type="ECO:0000313" key="4">
    <source>
        <dbReference type="Proteomes" id="UP000000379"/>
    </source>
</evidence>
<name>D7CUY2_TRURR</name>
<dbReference type="InterPro" id="IPR016166">
    <property type="entry name" value="FAD-bd_PCMH"/>
</dbReference>
<accession>D7CUY2</accession>
<dbReference type="HOGENOM" id="CLU_032465_0_0_0"/>